<feature type="coiled-coil region" evidence="1">
    <location>
        <begin position="16"/>
        <end position="57"/>
    </location>
</feature>
<evidence type="ECO:0000256" key="1">
    <source>
        <dbReference type="SAM" id="Coils"/>
    </source>
</evidence>
<dbReference type="KEGG" id="hsr:HSBAA_18240"/>
<organism evidence="2 3">
    <name type="scientific">Vreelandella sulfidaeris</name>
    <dbReference type="NCBI Taxonomy" id="115553"/>
    <lineage>
        <taxon>Bacteria</taxon>
        <taxon>Pseudomonadati</taxon>
        <taxon>Pseudomonadota</taxon>
        <taxon>Gammaproteobacteria</taxon>
        <taxon>Oceanospirillales</taxon>
        <taxon>Halomonadaceae</taxon>
        <taxon>Vreelandella</taxon>
    </lineage>
</organism>
<gene>
    <name evidence="2" type="ORF">HSBAA_18240</name>
</gene>
<dbReference type="EMBL" id="AP019514">
    <property type="protein sequence ID" value="BBI60518.1"/>
    <property type="molecule type" value="Genomic_DNA"/>
</dbReference>
<proteinExistence type="predicted"/>
<protein>
    <submittedName>
        <fullName evidence="2">Uncharacterized protein</fullName>
    </submittedName>
</protein>
<name>A0A455U8D7_9GAMM</name>
<evidence type="ECO:0000313" key="2">
    <source>
        <dbReference type="EMBL" id="BBI60518.1"/>
    </source>
</evidence>
<sequence length="109" mass="12542">MGTIEKLNVFSREDEYAQAISEKESAIIQIEQFQDEIENLTTQLDSVDKNIQNTTDIIEGNNVTEGWMASMSNKISEFRDIAKWERIVTTVEDIIPSLLNLMAAFYLRH</sequence>
<reference evidence="2 3" key="1">
    <citation type="journal article" date="2019" name="Microbiol. Resour. Announc.">
        <title>Complete Genome Sequence of Halomonas sulfidaeris Strain Esulfide1 Isolated from a Metal Sulfide Rock at a Depth of 2,200 Meters, Obtained Using Nanopore Sequencing.</title>
        <authorList>
            <person name="Saito M."/>
            <person name="Nishigata A."/>
            <person name="Galipon J."/>
            <person name="Arakawa K."/>
        </authorList>
    </citation>
    <scope>NUCLEOTIDE SEQUENCE [LARGE SCALE GENOMIC DNA]</scope>
    <source>
        <strain evidence="2 3">ATCC BAA-803</strain>
    </source>
</reference>
<dbReference type="Proteomes" id="UP000320231">
    <property type="component" value="Chromosome"/>
</dbReference>
<keyword evidence="1" id="KW-0175">Coiled coil</keyword>
<evidence type="ECO:0000313" key="3">
    <source>
        <dbReference type="Proteomes" id="UP000320231"/>
    </source>
</evidence>
<dbReference type="AlphaFoldDB" id="A0A455U8D7"/>
<accession>A0A455U8D7</accession>